<dbReference type="Pfam" id="PF07660">
    <property type="entry name" value="STN"/>
    <property type="match status" value="1"/>
</dbReference>
<keyword evidence="5" id="KW-0732">Signal</keyword>
<evidence type="ECO:0000313" key="8">
    <source>
        <dbReference type="Proteomes" id="UP000193675"/>
    </source>
</evidence>
<evidence type="ECO:0000256" key="3">
    <source>
        <dbReference type="ARBA" id="ARBA00023237"/>
    </source>
</evidence>
<dbReference type="Proteomes" id="UP000193675">
    <property type="component" value="Unassembled WGS sequence"/>
</dbReference>
<evidence type="ECO:0000256" key="4">
    <source>
        <dbReference type="PROSITE-ProRule" id="PRU01360"/>
    </source>
</evidence>
<evidence type="ECO:0000256" key="2">
    <source>
        <dbReference type="ARBA" id="ARBA00023136"/>
    </source>
</evidence>
<dbReference type="SMART" id="SM00965">
    <property type="entry name" value="STN"/>
    <property type="match status" value="1"/>
</dbReference>
<accession>A0A1X1A589</accession>
<dbReference type="InterPro" id="IPR039426">
    <property type="entry name" value="TonB-dep_rcpt-like"/>
</dbReference>
<keyword evidence="3 4" id="KW-0998">Cell outer membrane</keyword>
<dbReference type="InterPro" id="IPR011662">
    <property type="entry name" value="Secretin/TonB_short_N"/>
</dbReference>
<sequence length="257" mass="27005">MNNKPFLRFRILALALAVSAATANAYAEQAPAAIQIQAQPLASALSQLGQQTRLQLFYSPELVAGKQAPAVSGELAPEQALQQLLQGSGLTYEMSQDTVVVKPAPVAGTLTTGSLELAPTDIKVVGDWLGDAEQSVVQNHPGARTVVRREAMVEKGAMNVRDVLRGIPGVQVQDSNGTGGSDLSLNVGVRGLTSRLSPRSTVLIDGIPAAFAPYGQPQLSMAPISKGNSISNNRGRQSYGDLYPWLWGPGGCCSRSN</sequence>
<proteinExistence type="inferred from homology"/>
<dbReference type="PROSITE" id="PS52016">
    <property type="entry name" value="TONB_DEPENDENT_REC_3"/>
    <property type="match status" value="1"/>
</dbReference>
<keyword evidence="4" id="KW-0812">Transmembrane</keyword>
<gene>
    <name evidence="7" type="ORF">B7H17_03665</name>
</gene>
<dbReference type="Gene3D" id="3.55.50.30">
    <property type="match status" value="1"/>
</dbReference>
<comment type="caution">
    <text evidence="7">The sequence shown here is derived from an EMBL/GenBank/DDBJ whole genome shotgun (WGS) entry which is preliminary data.</text>
</comment>
<dbReference type="InterPro" id="IPR037066">
    <property type="entry name" value="Plug_dom_sf"/>
</dbReference>
<keyword evidence="4" id="KW-1134">Transmembrane beta strand</keyword>
<organism evidence="7 8">
    <name type="scientific">Pseudomonas putida</name>
    <name type="common">Arthrobacter siderocapsulatus</name>
    <dbReference type="NCBI Taxonomy" id="303"/>
    <lineage>
        <taxon>Bacteria</taxon>
        <taxon>Pseudomonadati</taxon>
        <taxon>Pseudomonadota</taxon>
        <taxon>Gammaproteobacteria</taxon>
        <taxon>Pseudomonadales</taxon>
        <taxon>Pseudomonadaceae</taxon>
        <taxon>Pseudomonas</taxon>
    </lineage>
</organism>
<feature type="chain" id="PRO_5013072232" description="Secretin/TonB short N-terminal domain-containing protein" evidence="5">
    <location>
        <begin position="28"/>
        <end position="257"/>
    </location>
</feature>
<dbReference type="GO" id="GO:0009279">
    <property type="term" value="C:cell outer membrane"/>
    <property type="evidence" value="ECO:0007669"/>
    <property type="project" value="UniProtKB-SubCell"/>
</dbReference>
<name>A0A1X1A589_PSEPU</name>
<dbReference type="AlphaFoldDB" id="A0A1X1A589"/>
<dbReference type="PANTHER" id="PTHR30442">
    <property type="entry name" value="IRON III DICITRATE TRANSPORT PROTEIN FECA"/>
    <property type="match status" value="1"/>
</dbReference>
<dbReference type="GO" id="GO:0033214">
    <property type="term" value="P:siderophore-iron import into cell"/>
    <property type="evidence" value="ECO:0007669"/>
    <property type="project" value="TreeGrafter"/>
</dbReference>
<reference evidence="7 8" key="1">
    <citation type="submission" date="2017-04" db="EMBL/GenBank/DDBJ databases">
        <title>Presence of VIM-2 positive Pseudomonas species in chickens and their surrounding environment.</title>
        <authorList>
            <person name="Zhang R."/>
        </authorList>
    </citation>
    <scope>NUCLEOTIDE SEQUENCE [LARGE SCALE GENOMIC DNA]</scope>
    <source>
        <strain evidence="7 8">DZ-C18</strain>
    </source>
</reference>
<dbReference type="InterPro" id="IPR012910">
    <property type="entry name" value="Plug_dom"/>
</dbReference>
<protein>
    <recommendedName>
        <fullName evidence="6">Secretin/TonB short N-terminal domain-containing protein</fullName>
    </recommendedName>
</protein>
<dbReference type="Pfam" id="PF07715">
    <property type="entry name" value="Plug"/>
    <property type="match status" value="1"/>
</dbReference>
<keyword evidence="1 4" id="KW-0813">Transport</keyword>
<evidence type="ECO:0000313" key="7">
    <source>
        <dbReference type="EMBL" id="ORL67083.1"/>
    </source>
</evidence>
<dbReference type="SUPFAM" id="SSF56935">
    <property type="entry name" value="Porins"/>
    <property type="match status" value="1"/>
</dbReference>
<comment type="subcellular location">
    <subcellularLocation>
        <location evidence="4">Cell outer membrane</location>
        <topology evidence="4">Multi-pass membrane protein</topology>
    </subcellularLocation>
</comment>
<dbReference type="Gene3D" id="2.170.130.10">
    <property type="entry name" value="TonB-dependent receptor, plug domain"/>
    <property type="match status" value="1"/>
</dbReference>
<evidence type="ECO:0000256" key="5">
    <source>
        <dbReference type="SAM" id="SignalP"/>
    </source>
</evidence>
<dbReference type="PANTHER" id="PTHR30442:SF0">
    <property type="entry name" value="FE(3+) DICITRATE TRANSPORT PROTEIN FECA"/>
    <property type="match status" value="1"/>
</dbReference>
<keyword evidence="2 4" id="KW-0472">Membrane</keyword>
<evidence type="ECO:0000256" key="1">
    <source>
        <dbReference type="ARBA" id="ARBA00022448"/>
    </source>
</evidence>
<comment type="similarity">
    <text evidence="4">Belongs to the TonB-dependent receptor family.</text>
</comment>
<evidence type="ECO:0000259" key="6">
    <source>
        <dbReference type="SMART" id="SM00965"/>
    </source>
</evidence>
<feature type="signal peptide" evidence="5">
    <location>
        <begin position="1"/>
        <end position="27"/>
    </location>
</feature>
<dbReference type="EMBL" id="NBWC01000004">
    <property type="protein sequence ID" value="ORL67083.1"/>
    <property type="molecule type" value="Genomic_DNA"/>
</dbReference>
<feature type="domain" description="Secretin/TonB short N-terminal" evidence="6">
    <location>
        <begin position="54"/>
        <end position="104"/>
    </location>
</feature>